<dbReference type="InterPro" id="IPR013783">
    <property type="entry name" value="Ig-like_fold"/>
</dbReference>
<dbReference type="InterPro" id="IPR011467">
    <property type="entry name" value="DUF1573"/>
</dbReference>
<keyword evidence="3" id="KW-1185">Reference proteome</keyword>
<dbReference type="EMBL" id="JBHTJM010000011">
    <property type="protein sequence ID" value="MFD0965099.1"/>
    <property type="molecule type" value="Genomic_DNA"/>
</dbReference>
<name>A0ABW3I5H2_9FLAO</name>
<dbReference type="Gene3D" id="2.60.40.10">
    <property type="entry name" value="Immunoglobulins"/>
    <property type="match status" value="1"/>
</dbReference>
<accession>A0ABW3I5H2</accession>
<keyword evidence="1" id="KW-0732">Signal</keyword>
<evidence type="ECO:0000313" key="3">
    <source>
        <dbReference type="Proteomes" id="UP001596997"/>
    </source>
</evidence>
<evidence type="ECO:0000256" key="1">
    <source>
        <dbReference type="SAM" id="SignalP"/>
    </source>
</evidence>
<feature type="signal peptide" evidence="1">
    <location>
        <begin position="1"/>
        <end position="21"/>
    </location>
</feature>
<evidence type="ECO:0000313" key="2">
    <source>
        <dbReference type="EMBL" id="MFD0965099.1"/>
    </source>
</evidence>
<dbReference type="Pfam" id="PF07610">
    <property type="entry name" value="DUF1573"/>
    <property type="match status" value="1"/>
</dbReference>
<comment type="caution">
    <text evidence="2">The sequence shown here is derived from an EMBL/GenBank/DDBJ whole genome shotgun (WGS) entry which is preliminary data.</text>
</comment>
<dbReference type="PANTHER" id="PTHR37833">
    <property type="entry name" value="LIPOPROTEIN-RELATED"/>
    <property type="match status" value="1"/>
</dbReference>
<protein>
    <submittedName>
        <fullName evidence="2">DUF1573 domain-containing protein</fullName>
    </submittedName>
</protein>
<gene>
    <name evidence="2" type="ORF">ACFQ1O_13865</name>
</gene>
<dbReference type="Proteomes" id="UP001596997">
    <property type="component" value="Unassembled WGS sequence"/>
</dbReference>
<sequence length="161" mass="17226">MKKLLSLVVAITLFTSFSVTAQETEKKTPEKGAKIAFEQEVIDYGEVAYASNGEREFVIINEGDEPLIITRAKGSCGCTVPVAPKEPIMPGESATMKVRYDTKRGGQPFSKTITVYSNAVNTPTKVVKIKGKVLANPNKVTLKNAPATKAPATKAPAKAVN</sequence>
<feature type="chain" id="PRO_5047226511" evidence="1">
    <location>
        <begin position="22"/>
        <end position="161"/>
    </location>
</feature>
<dbReference type="RefSeq" id="WP_377716932.1">
    <property type="nucleotide sequence ID" value="NZ_JBHTJM010000011.1"/>
</dbReference>
<dbReference type="PANTHER" id="PTHR37833:SF1">
    <property type="entry name" value="SIGNAL PEPTIDE PROTEIN"/>
    <property type="match status" value="1"/>
</dbReference>
<organism evidence="2 3">
    <name type="scientific">Pseudofulvibacter geojedonensis</name>
    <dbReference type="NCBI Taxonomy" id="1123758"/>
    <lineage>
        <taxon>Bacteria</taxon>
        <taxon>Pseudomonadati</taxon>
        <taxon>Bacteroidota</taxon>
        <taxon>Flavobacteriia</taxon>
        <taxon>Flavobacteriales</taxon>
        <taxon>Flavobacteriaceae</taxon>
        <taxon>Pseudofulvibacter</taxon>
    </lineage>
</organism>
<reference evidence="3" key="1">
    <citation type="journal article" date="2019" name="Int. J. Syst. Evol. Microbiol.">
        <title>The Global Catalogue of Microorganisms (GCM) 10K type strain sequencing project: providing services to taxonomists for standard genome sequencing and annotation.</title>
        <authorList>
            <consortium name="The Broad Institute Genomics Platform"/>
            <consortium name="The Broad Institute Genome Sequencing Center for Infectious Disease"/>
            <person name="Wu L."/>
            <person name="Ma J."/>
        </authorList>
    </citation>
    <scope>NUCLEOTIDE SEQUENCE [LARGE SCALE GENOMIC DNA]</scope>
    <source>
        <strain evidence="3">CCUG 62114</strain>
    </source>
</reference>
<proteinExistence type="predicted"/>